<sequence length="43" mass="4659">TKCRQVAAIAVSWCGSIAEFEQNAIFSDLRLTTLVKAQSSVSE</sequence>
<accession>A0A392VJX2</accession>
<comment type="caution">
    <text evidence="1">The sequence shown here is derived from an EMBL/GenBank/DDBJ whole genome shotgun (WGS) entry which is preliminary data.</text>
</comment>
<dbReference type="EMBL" id="LXQA011174898">
    <property type="protein sequence ID" value="MCI87763.1"/>
    <property type="molecule type" value="Genomic_DNA"/>
</dbReference>
<reference evidence="1 2" key="1">
    <citation type="journal article" date="2018" name="Front. Plant Sci.">
        <title>Red Clover (Trifolium pratense) and Zigzag Clover (T. medium) - A Picture of Genomic Similarities and Differences.</title>
        <authorList>
            <person name="Dluhosova J."/>
            <person name="Istvanek J."/>
            <person name="Nedelnik J."/>
            <person name="Repkova J."/>
        </authorList>
    </citation>
    <scope>NUCLEOTIDE SEQUENCE [LARGE SCALE GENOMIC DNA]</scope>
    <source>
        <strain evidence="2">cv. 10/8</strain>
        <tissue evidence="1">Leaf</tissue>
    </source>
</reference>
<proteinExistence type="predicted"/>
<evidence type="ECO:0000313" key="1">
    <source>
        <dbReference type="EMBL" id="MCI87763.1"/>
    </source>
</evidence>
<evidence type="ECO:0000313" key="2">
    <source>
        <dbReference type="Proteomes" id="UP000265520"/>
    </source>
</evidence>
<protein>
    <submittedName>
        <fullName evidence="1">Uncharacterized protein</fullName>
    </submittedName>
</protein>
<dbReference type="Proteomes" id="UP000265520">
    <property type="component" value="Unassembled WGS sequence"/>
</dbReference>
<name>A0A392VJX2_9FABA</name>
<organism evidence="1 2">
    <name type="scientific">Trifolium medium</name>
    <dbReference type="NCBI Taxonomy" id="97028"/>
    <lineage>
        <taxon>Eukaryota</taxon>
        <taxon>Viridiplantae</taxon>
        <taxon>Streptophyta</taxon>
        <taxon>Embryophyta</taxon>
        <taxon>Tracheophyta</taxon>
        <taxon>Spermatophyta</taxon>
        <taxon>Magnoliopsida</taxon>
        <taxon>eudicotyledons</taxon>
        <taxon>Gunneridae</taxon>
        <taxon>Pentapetalae</taxon>
        <taxon>rosids</taxon>
        <taxon>fabids</taxon>
        <taxon>Fabales</taxon>
        <taxon>Fabaceae</taxon>
        <taxon>Papilionoideae</taxon>
        <taxon>50 kb inversion clade</taxon>
        <taxon>NPAAA clade</taxon>
        <taxon>Hologalegina</taxon>
        <taxon>IRL clade</taxon>
        <taxon>Trifolieae</taxon>
        <taxon>Trifolium</taxon>
    </lineage>
</organism>
<feature type="non-terminal residue" evidence="1">
    <location>
        <position position="1"/>
    </location>
</feature>
<keyword evidence="2" id="KW-1185">Reference proteome</keyword>
<dbReference type="AlphaFoldDB" id="A0A392VJX2"/>